<proteinExistence type="predicted"/>
<dbReference type="PROSITE" id="PS50206">
    <property type="entry name" value="RHODANESE_3"/>
    <property type="match status" value="2"/>
</dbReference>
<organism evidence="4 5">
    <name type="scientific">Microbacterium azadirachtae</name>
    <dbReference type="NCBI Taxonomy" id="582680"/>
    <lineage>
        <taxon>Bacteria</taxon>
        <taxon>Bacillati</taxon>
        <taxon>Actinomycetota</taxon>
        <taxon>Actinomycetes</taxon>
        <taxon>Micrococcales</taxon>
        <taxon>Microbacteriaceae</taxon>
        <taxon>Microbacterium</taxon>
    </lineage>
</organism>
<dbReference type="GO" id="GO:0004792">
    <property type="term" value="F:thiosulfate-cyanide sulfurtransferase activity"/>
    <property type="evidence" value="ECO:0007669"/>
    <property type="project" value="TreeGrafter"/>
</dbReference>
<dbReference type="Gene3D" id="3.40.250.10">
    <property type="entry name" value="Rhodanese-like domain"/>
    <property type="match status" value="2"/>
</dbReference>
<name>A0A0F0L1S6_9MICO</name>
<dbReference type="CDD" id="cd01449">
    <property type="entry name" value="TST_Repeat_2"/>
    <property type="match status" value="1"/>
</dbReference>
<dbReference type="EMBL" id="JYIT01000063">
    <property type="protein sequence ID" value="KJL26639.1"/>
    <property type="molecule type" value="Genomic_DNA"/>
</dbReference>
<evidence type="ECO:0000313" key="4">
    <source>
        <dbReference type="EMBL" id="KJL26639.1"/>
    </source>
</evidence>
<dbReference type="Pfam" id="PF00581">
    <property type="entry name" value="Rhodanese"/>
    <property type="match status" value="2"/>
</dbReference>
<feature type="domain" description="Rhodanese" evidence="3">
    <location>
        <begin position="47"/>
        <end position="140"/>
    </location>
</feature>
<feature type="domain" description="Rhodanese" evidence="3">
    <location>
        <begin position="182"/>
        <end position="283"/>
    </location>
</feature>
<dbReference type="InterPro" id="IPR001763">
    <property type="entry name" value="Rhodanese-like_dom"/>
</dbReference>
<evidence type="ECO:0000259" key="3">
    <source>
        <dbReference type="PROSITE" id="PS50206"/>
    </source>
</evidence>
<dbReference type="AlphaFoldDB" id="A0A0F0L1S6"/>
<gene>
    <name evidence="4" type="primary">sseA_1</name>
    <name evidence="4" type="ORF">RL72_00971</name>
</gene>
<dbReference type="PANTHER" id="PTHR11364:SF27">
    <property type="entry name" value="SULFURTRANSFERASE"/>
    <property type="match status" value="1"/>
</dbReference>
<protein>
    <submittedName>
        <fullName evidence="4">3-mercaptopyruvate sulfurtransferase</fullName>
        <ecNumber evidence="4">2.8.1.2</ecNumber>
    </submittedName>
</protein>
<keyword evidence="4" id="KW-0670">Pyruvate</keyword>
<sequence>MTISVTAATLVTELAGQNPPFVFDATLVLHKPRHDGDFNATSGVDRWANEHIPGSRHVAIDTDFSVPHPTQHDHHPEPQQVADRLASFGVRSTDRVVTYDTVGGLWAARLWYLLDTIGVNVRVLDGGLHAWHESGGNTVASRSAPSAPPATPWQAQAVRPAWIELDEILTRTHPNNLVCALSRESFAGTEPTRYSRRGHIPGTTNVPARELFTATGRLRPADEIRKAFRDAGVNLNTEILLYCGGGISATASALALRHAGITHLRVYDGSLEEWSATPSLPLSRLAATSHPRSTGLLHG</sequence>
<keyword evidence="2" id="KW-0677">Repeat</keyword>
<dbReference type="SMART" id="SM00450">
    <property type="entry name" value="RHOD"/>
    <property type="match status" value="2"/>
</dbReference>
<dbReference type="OrthoDB" id="9770030at2"/>
<evidence type="ECO:0000313" key="5">
    <source>
        <dbReference type="Proteomes" id="UP000033448"/>
    </source>
</evidence>
<dbReference type="EC" id="2.8.1.2" evidence="4"/>
<evidence type="ECO:0000256" key="2">
    <source>
        <dbReference type="ARBA" id="ARBA00022737"/>
    </source>
</evidence>
<dbReference type="GO" id="GO:0016784">
    <property type="term" value="F:3-mercaptopyruvate sulfurtransferase activity"/>
    <property type="evidence" value="ECO:0007669"/>
    <property type="project" value="UniProtKB-EC"/>
</dbReference>
<dbReference type="Proteomes" id="UP000033448">
    <property type="component" value="Unassembled WGS sequence"/>
</dbReference>
<keyword evidence="5" id="KW-1185">Reference proteome</keyword>
<comment type="caution">
    <text evidence="4">The sequence shown here is derived from an EMBL/GenBank/DDBJ whole genome shotgun (WGS) entry which is preliminary data.</text>
</comment>
<dbReference type="InterPro" id="IPR045078">
    <property type="entry name" value="TST/MPST-like"/>
</dbReference>
<dbReference type="CDD" id="cd01448">
    <property type="entry name" value="TST_Repeat_1"/>
    <property type="match status" value="1"/>
</dbReference>
<dbReference type="InterPro" id="IPR036873">
    <property type="entry name" value="Rhodanese-like_dom_sf"/>
</dbReference>
<dbReference type="SUPFAM" id="SSF52821">
    <property type="entry name" value="Rhodanese/Cell cycle control phosphatase"/>
    <property type="match status" value="2"/>
</dbReference>
<keyword evidence="1 4" id="KW-0808">Transferase</keyword>
<evidence type="ECO:0000256" key="1">
    <source>
        <dbReference type="ARBA" id="ARBA00022679"/>
    </source>
</evidence>
<dbReference type="PANTHER" id="PTHR11364">
    <property type="entry name" value="THIOSULFATE SULFERTANSFERASE"/>
    <property type="match status" value="1"/>
</dbReference>
<dbReference type="RefSeq" id="WP_082072082.1">
    <property type="nucleotide sequence ID" value="NZ_JYIT01000063.1"/>
</dbReference>
<dbReference type="PATRIC" id="fig|582680.7.peg.1009"/>
<reference evidence="4 5" key="1">
    <citation type="submission" date="2015-02" db="EMBL/GenBank/DDBJ databases">
        <title>Draft genome sequences of ten Microbacterium spp. with emphasis on heavy metal contaminated environments.</title>
        <authorList>
            <person name="Corretto E."/>
        </authorList>
    </citation>
    <scope>NUCLEOTIDE SEQUENCE [LARGE SCALE GENOMIC DNA]</scope>
    <source>
        <strain evidence="4 5">DSM 23848</strain>
    </source>
</reference>
<accession>A0A0F0L1S6</accession>